<dbReference type="GO" id="GO:0016874">
    <property type="term" value="F:ligase activity"/>
    <property type="evidence" value="ECO:0007669"/>
    <property type="project" value="UniProtKB-KW"/>
</dbReference>
<evidence type="ECO:0000313" key="2">
    <source>
        <dbReference type="Proteomes" id="UP001597216"/>
    </source>
</evidence>
<sequence length="292" mass="31817">MKVAYLACADVLTTTPKRRVDAYEHDRELEAFTPAFAARGLELTEVDWRACDPTAFDLIFLRTCWDYTDHEAEFLAFLDRAQAVSRVANDPTLVRWNLSKLYLRELAAKGLPVIPSLFTDTAIPLEEAFERLGADELVLKPVVGSSGFGQARIALADARGQVLEPDRFAQPLIPEISTWGEVSLIFAGGAYSHAVRKTAGAGDYRIHVMHGGAEHAHQASAAEIAVGQAFIDALPVQPLAARVDLVPHGGGWLLMEVEAIEPHLFPQYAPDLGERLAQAILTLATASPTVRP</sequence>
<dbReference type="EMBL" id="JBHTLQ010000049">
    <property type="protein sequence ID" value="MFD1192270.1"/>
    <property type="molecule type" value="Genomic_DNA"/>
</dbReference>
<dbReference type="Proteomes" id="UP001597216">
    <property type="component" value="Unassembled WGS sequence"/>
</dbReference>
<dbReference type="PANTHER" id="PTHR39217:SF1">
    <property type="entry name" value="GLUTATHIONE SYNTHETASE"/>
    <property type="match status" value="1"/>
</dbReference>
<dbReference type="RefSeq" id="WP_377354427.1">
    <property type="nucleotide sequence ID" value="NZ_JBHTLQ010000049.1"/>
</dbReference>
<dbReference type="PANTHER" id="PTHR39217">
    <property type="match status" value="1"/>
</dbReference>
<evidence type="ECO:0000313" key="1">
    <source>
        <dbReference type="EMBL" id="MFD1192270.1"/>
    </source>
</evidence>
<organism evidence="1 2">
    <name type="scientific">Phenylobacterium conjunctum</name>
    <dbReference type="NCBI Taxonomy" id="1298959"/>
    <lineage>
        <taxon>Bacteria</taxon>
        <taxon>Pseudomonadati</taxon>
        <taxon>Pseudomonadota</taxon>
        <taxon>Alphaproteobacteria</taxon>
        <taxon>Caulobacterales</taxon>
        <taxon>Caulobacteraceae</taxon>
        <taxon>Phenylobacterium</taxon>
    </lineage>
</organism>
<keyword evidence="1" id="KW-0436">Ligase</keyword>
<dbReference type="SUPFAM" id="SSF56059">
    <property type="entry name" value="Glutathione synthetase ATP-binding domain-like"/>
    <property type="match status" value="1"/>
</dbReference>
<dbReference type="InterPro" id="IPR053191">
    <property type="entry name" value="DcsG_Biosynth_Enzyme"/>
</dbReference>
<reference evidence="2" key="1">
    <citation type="journal article" date="2019" name="Int. J. Syst. Evol. Microbiol.">
        <title>The Global Catalogue of Microorganisms (GCM) 10K type strain sequencing project: providing services to taxonomists for standard genome sequencing and annotation.</title>
        <authorList>
            <consortium name="The Broad Institute Genomics Platform"/>
            <consortium name="The Broad Institute Genome Sequencing Center for Infectious Disease"/>
            <person name="Wu L."/>
            <person name="Ma J."/>
        </authorList>
    </citation>
    <scope>NUCLEOTIDE SEQUENCE [LARGE SCALE GENOMIC DNA]</scope>
    <source>
        <strain evidence="2">CCUG 55074</strain>
    </source>
</reference>
<protein>
    <submittedName>
        <fullName evidence="1">RimK family alpha-L-glutamate ligase</fullName>
    </submittedName>
</protein>
<gene>
    <name evidence="1" type="ORF">ACFQ27_16905</name>
</gene>
<keyword evidence="2" id="KW-1185">Reference proteome</keyword>
<name>A0ABW3T5D6_9CAUL</name>
<accession>A0ABW3T5D6</accession>
<proteinExistence type="predicted"/>
<comment type="caution">
    <text evidence="1">The sequence shown here is derived from an EMBL/GenBank/DDBJ whole genome shotgun (WGS) entry which is preliminary data.</text>
</comment>